<protein>
    <submittedName>
        <fullName evidence="1">Uncharacterized protein</fullName>
    </submittedName>
</protein>
<sequence>MHVIKYIKEAPDGNITCWYVDFLSLRFLLAVSEVNWYTRGVERKVPIWLSDKGLFVYKWAVRVGRRRETEKGE</sequence>
<dbReference type="RefSeq" id="WP_098317120.1">
    <property type="nucleotide sequence ID" value="NZ_NTYF01000023.1"/>
</dbReference>
<gene>
    <name evidence="1" type="ORF">CN495_08505</name>
</gene>
<dbReference type="AlphaFoldDB" id="A0ABD6SFS1"/>
<accession>A0ABD6SFS1</accession>
<dbReference type="Proteomes" id="UP000219897">
    <property type="component" value="Unassembled WGS sequence"/>
</dbReference>
<evidence type="ECO:0000313" key="1">
    <source>
        <dbReference type="EMBL" id="PER55783.1"/>
    </source>
</evidence>
<dbReference type="EMBL" id="NTYF01000023">
    <property type="protein sequence ID" value="PER55783.1"/>
    <property type="molecule type" value="Genomic_DNA"/>
</dbReference>
<proteinExistence type="predicted"/>
<comment type="caution">
    <text evidence="1">The sequence shown here is derived from an EMBL/GenBank/DDBJ whole genome shotgun (WGS) entry which is preliminary data.</text>
</comment>
<name>A0ABD6SFS1_BACTU</name>
<organism evidence="1 2">
    <name type="scientific">Bacillus thuringiensis</name>
    <dbReference type="NCBI Taxonomy" id="1428"/>
    <lineage>
        <taxon>Bacteria</taxon>
        <taxon>Bacillati</taxon>
        <taxon>Bacillota</taxon>
        <taxon>Bacilli</taxon>
        <taxon>Bacillales</taxon>
        <taxon>Bacillaceae</taxon>
        <taxon>Bacillus</taxon>
        <taxon>Bacillus cereus group</taxon>
    </lineage>
</organism>
<evidence type="ECO:0000313" key="2">
    <source>
        <dbReference type="Proteomes" id="UP000219897"/>
    </source>
</evidence>
<reference evidence="1 2" key="1">
    <citation type="submission" date="2017-09" db="EMBL/GenBank/DDBJ databases">
        <title>Large-scale bioinformatics analysis of Bacillus genomes uncovers conserved roles of natural products in bacterial physiology.</title>
        <authorList>
            <consortium name="Agbiome Team Llc"/>
            <person name="Bleich R.M."/>
            <person name="Kirk G.J."/>
            <person name="Santa Maria K.C."/>
            <person name="Allen S.E."/>
            <person name="Farag S."/>
            <person name="Shank E.A."/>
            <person name="Bowers A."/>
        </authorList>
    </citation>
    <scope>NUCLEOTIDE SEQUENCE [LARGE SCALE GENOMIC DNA]</scope>
    <source>
        <strain evidence="1 2">AFS005140</strain>
    </source>
</reference>